<dbReference type="InterPro" id="IPR000792">
    <property type="entry name" value="Tscrpt_reg_LuxR_C"/>
</dbReference>
<protein>
    <submittedName>
        <fullName evidence="6">Uncharacterized protein</fullName>
    </submittedName>
</protein>
<dbReference type="SMART" id="SM00421">
    <property type="entry name" value="HTH_LUXR"/>
    <property type="match status" value="1"/>
</dbReference>
<evidence type="ECO:0000256" key="1">
    <source>
        <dbReference type="ARBA" id="ARBA00022553"/>
    </source>
</evidence>
<dbReference type="EMBL" id="ADMG01000015">
    <property type="protein sequence ID" value="EKB31962.1"/>
    <property type="molecule type" value="Genomic_DNA"/>
</dbReference>
<evidence type="ECO:0000259" key="4">
    <source>
        <dbReference type="PROSITE" id="PS50043"/>
    </source>
</evidence>
<keyword evidence="7" id="KW-1185">Reference proteome</keyword>
<feature type="domain" description="Response regulatory" evidence="5">
    <location>
        <begin position="8"/>
        <end position="124"/>
    </location>
</feature>
<dbReference type="PANTHER" id="PTHR43214:SF38">
    <property type="entry name" value="NITRATE_NITRITE RESPONSE REGULATOR PROTEIN NARL"/>
    <property type="match status" value="1"/>
</dbReference>
<feature type="domain" description="HTH luxR-type" evidence="4">
    <location>
        <begin position="151"/>
        <end position="216"/>
    </location>
</feature>
<evidence type="ECO:0000313" key="7">
    <source>
        <dbReference type="Proteomes" id="UP000005835"/>
    </source>
</evidence>
<evidence type="ECO:0000259" key="5">
    <source>
        <dbReference type="PROSITE" id="PS50110"/>
    </source>
</evidence>
<dbReference type="CDD" id="cd17535">
    <property type="entry name" value="REC_NarL-like"/>
    <property type="match status" value="1"/>
</dbReference>
<dbReference type="InterPro" id="IPR039420">
    <property type="entry name" value="WalR-like"/>
</dbReference>
<dbReference type="SUPFAM" id="SSF46894">
    <property type="entry name" value="C-terminal effector domain of the bipartite response regulators"/>
    <property type="match status" value="1"/>
</dbReference>
<dbReference type="GO" id="GO:0003677">
    <property type="term" value="F:DNA binding"/>
    <property type="evidence" value="ECO:0007669"/>
    <property type="project" value="UniProtKB-KW"/>
</dbReference>
<evidence type="ECO:0000256" key="3">
    <source>
        <dbReference type="PROSITE-ProRule" id="PRU00169"/>
    </source>
</evidence>
<dbReference type="PRINTS" id="PR00038">
    <property type="entry name" value="HTHLUXR"/>
</dbReference>
<dbReference type="SUPFAM" id="SSF52172">
    <property type="entry name" value="CheY-like"/>
    <property type="match status" value="1"/>
</dbReference>
<dbReference type="CDD" id="cd06170">
    <property type="entry name" value="LuxR_C_like"/>
    <property type="match status" value="1"/>
</dbReference>
<dbReference type="PATRIC" id="fig|742823.3.peg.413"/>
<dbReference type="InterPro" id="IPR058245">
    <property type="entry name" value="NreC/VraR/RcsB-like_REC"/>
</dbReference>
<comment type="caution">
    <text evidence="6">The sequence shown here is derived from an EMBL/GenBank/DDBJ whole genome shotgun (WGS) entry which is preliminary data.</text>
</comment>
<reference evidence="6 7" key="1">
    <citation type="submission" date="2012-05" db="EMBL/GenBank/DDBJ databases">
        <title>The Genome Sequence of Sutterella wadsworthensis 2_1_59BFAA.</title>
        <authorList>
            <consortium name="The Broad Institute Genome Sequencing Platform"/>
            <person name="Earl A."/>
            <person name="Ward D."/>
            <person name="Feldgarden M."/>
            <person name="Gevers D."/>
            <person name="Daigneault M."/>
            <person name="Strauss J."/>
            <person name="Allen-Vercoe E."/>
            <person name="Walker B."/>
            <person name="Young S.K."/>
            <person name="Zeng Q."/>
            <person name="Gargeya S."/>
            <person name="Fitzgerald M."/>
            <person name="Haas B."/>
            <person name="Abouelleil A."/>
            <person name="Alvarado L."/>
            <person name="Arachchi H.M."/>
            <person name="Berlin A.M."/>
            <person name="Chapman S.B."/>
            <person name="Goldberg J."/>
            <person name="Griggs A."/>
            <person name="Gujja S."/>
            <person name="Hansen M."/>
            <person name="Howarth C."/>
            <person name="Imamovic A."/>
            <person name="Larimer J."/>
            <person name="McCowen C."/>
            <person name="Montmayeur A."/>
            <person name="Murphy C."/>
            <person name="Neiman D."/>
            <person name="Pearson M."/>
            <person name="Priest M."/>
            <person name="Roberts A."/>
            <person name="Saif S."/>
            <person name="Shea T."/>
            <person name="Sisk P."/>
            <person name="Sykes S."/>
            <person name="Wortman J."/>
            <person name="Nusbaum C."/>
            <person name="Birren B."/>
        </authorList>
    </citation>
    <scope>NUCLEOTIDE SEQUENCE [LARGE SCALE GENOMIC DNA]</scope>
    <source>
        <strain evidence="6 7">2_1_59BFAA</strain>
    </source>
</reference>
<dbReference type="STRING" id="742823.HMPREF9465_00417"/>
<dbReference type="InterPro" id="IPR016032">
    <property type="entry name" value="Sig_transdc_resp-reg_C-effctor"/>
</dbReference>
<dbReference type="HOGENOM" id="CLU_000445_90_8_4"/>
<proteinExistence type="predicted"/>
<dbReference type="InterPro" id="IPR001789">
    <property type="entry name" value="Sig_transdc_resp-reg_receiver"/>
</dbReference>
<comment type="caution">
    <text evidence="3">Lacks conserved residue(s) required for the propagation of feature annotation.</text>
</comment>
<dbReference type="Gene3D" id="3.40.50.2300">
    <property type="match status" value="1"/>
</dbReference>
<accession>K1JW86</accession>
<dbReference type="InterPro" id="IPR011006">
    <property type="entry name" value="CheY-like_superfamily"/>
</dbReference>
<dbReference type="RefSeq" id="WP_005433663.1">
    <property type="nucleotide sequence ID" value="NZ_JH815514.1"/>
</dbReference>
<sequence length="225" mass="24670">MDRSKLISVVLVDEYPLFRKAMADLLNATGEFQVLGQTGEGDTALGLSSLGPDIVVMSLEAEEYSALDLLKEIKYRQPATRVVMVMSSADSSGQLMRAIRLEANGYLLRTITPSDFVEQLRKTAQGGMAVSEKVTSALAEKLRGDSYAVEEVRRVSELTSREQDVLGYVAAGISNLEISKCLGISEGTVKVHVKHTLKKLKFRSRVELAVWASEHGFKVKTAGRF</sequence>
<keyword evidence="2" id="KW-0238">DNA-binding</keyword>
<dbReference type="AlphaFoldDB" id="K1JW86"/>
<dbReference type="PROSITE" id="PS50043">
    <property type="entry name" value="HTH_LUXR_2"/>
    <property type="match status" value="1"/>
</dbReference>
<dbReference type="SMART" id="SM00448">
    <property type="entry name" value="REC"/>
    <property type="match status" value="1"/>
</dbReference>
<dbReference type="Pfam" id="PF00196">
    <property type="entry name" value="GerE"/>
    <property type="match status" value="1"/>
</dbReference>
<dbReference type="PANTHER" id="PTHR43214">
    <property type="entry name" value="TWO-COMPONENT RESPONSE REGULATOR"/>
    <property type="match status" value="1"/>
</dbReference>
<dbReference type="PROSITE" id="PS00622">
    <property type="entry name" value="HTH_LUXR_1"/>
    <property type="match status" value="1"/>
</dbReference>
<dbReference type="PROSITE" id="PS50110">
    <property type="entry name" value="RESPONSE_REGULATORY"/>
    <property type="match status" value="1"/>
</dbReference>
<dbReference type="GO" id="GO:0000160">
    <property type="term" value="P:phosphorelay signal transduction system"/>
    <property type="evidence" value="ECO:0007669"/>
    <property type="project" value="InterPro"/>
</dbReference>
<dbReference type="Pfam" id="PF00072">
    <property type="entry name" value="Response_reg"/>
    <property type="match status" value="1"/>
</dbReference>
<dbReference type="Proteomes" id="UP000005835">
    <property type="component" value="Unassembled WGS sequence"/>
</dbReference>
<dbReference type="eggNOG" id="COG2197">
    <property type="taxonomic scope" value="Bacteria"/>
</dbReference>
<keyword evidence="1" id="KW-0597">Phosphoprotein</keyword>
<name>K1JW86_9BURK</name>
<dbReference type="GO" id="GO:0006355">
    <property type="term" value="P:regulation of DNA-templated transcription"/>
    <property type="evidence" value="ECO:0007669"/>
    <property type="project" value="InterPro"/>
</dbReference>
<evidence type="ECO:0000313" key="6">
    <source>
        <dbReference type="EMBL" id="EKB31962.1"/>
    </source>
</evidence>
<organism evidence="6 7">
    <name type="scientific">Sutterella wadsworthensis 2_1_59BFAA</name>
    <dbReference type="NCBI Taxonomy" id="742823"/>
    <lineage>
        <taxon>Bacteria</taxon>
        <taxon>Pseudomonadati</taxon>
        <taxon>Pseudomonadota</taxon>
        <taxon>Betaproteobacteria</taxon>
        <taxon>Burkholderiales</taxon>
        <taxon>Sutterellaceae</taxon>
        <taxon>Sutterella</taxon>
    </lineage>
</organism>
<dbReference type="OrthoDB" id="9816469at2"/>
<evidence type="ECO:0000256" key="2">
    <source>
        <dbReference type="ARBA" id="ARBA00023125"/>
    </source>
</evidence>
<gene>
    <name evidence="6" type="ORF">HMPREF9465_00417</name>
</gene>